<dbReference type="OrthoDB" id="9768885at2"/>
<dbReference type="PRINTS" id="PR00173">
    <property type="entry name" value="EDTRNSPORT"/>
</dbReference>
<reference evidence="6 7" key="1">
    <citation type="journal article" date="2019" name="Nat. Med.">
        <title>A library of human gut bacterial isolates paired with longitudinal multiomics data enables mechanistic microbiome research.</title>
        <authorList>
            <person name="Poyet M."/>
            <person name="Groussin M."/>
            <person name="Gibbons S.M."/>
            <person name="Avila-Pacheco J."/>
            <person name="Jiang X."/>
            <person name="Kearney S.M."/>
            <person name="Perrotta A.R."/>
            <person name="Berdy B."/>
            <person name="Zhao S."/>
            <person name="Lieberman T.D."/>
            <person name="Swanson P.K."/>
            <person name="Smith M."/>
            <person name="Roesemann S."/>
            <person name="Alexander J.E."/>
            <person name="Rich S.A."/>
            <person name="Livny J."/>
            <person name="Vlamakis H."/>
            <person name="Clish C."/>
            <person name="Bullock K."/>
            <person name="Deik A."/>
            <person name="Scott J."/>
            <person name="Pierce K.A."/>
            <person name="Xavier R.J."/>
            <person name="Alm E.J."/>
        </authorList>
    </citation>
    <scope>NUCLEOTIDE SEQUENCE [LARGE SCALE GENOMIC DNA]</scope>
    <source>
        <strain evidence="6 7">BIOML-A198</strain>
    </source>
</reference>
<dbReference type="AlphaFoldDB" id="A0A173R1Y1"/>
<proteinExistence type="predicted"/>
<dbReference type="Pfam" id="PF00375">
    <property type="entry name" value="SDF"/>
    <property type="match status" value="1"/>
</dbReference>
<organism evidence="6 7">
    <name type="scientific">Turicibacter sanguinis</name>
    <dbReference type="NCBI Taxonomy" id="154288"/>
    <lineage>
        <taxon>Bacteria</taxon>
        <taxon>Bacillati</taxon>
        <taxon>Bacillota</taxon>
        <taxon>Erysipelotrichia</taxon>
        <taxon>Erysipelotrichales</taxon>
        <taxon>Turicibacteraceae</taxon>
        <taxon>Turicibacter</taxon>
    </lineage>
</organism>
<protein>
    <submittedName>
        <fullName evidence="6">Cation:dicarboxylase symporter family transporter</fullName>
    </submittedName>
</protein>
<dbReference type="InterPro" id="IPR001991">
    <property type="entry name" value="Na-dicarboxylate_symporter"/>
</dbReference>
<gene>
    <name evidence="6" type="ORF">GMA92_00610</name>
</gene>
<comment type="caution">
    <text evidence="6">The sequence shown here is derived from an EMBL/GenBank/DDBJ whole genome shotgun (WGS) entry which is preliminary data.</text>
</comment>
<dbReference type="GO" id="GO:0005886">
    <property type="term" value="C:plasma membrane"/>
    <property type="evidence" value="ECO:0007669"/>
    <property type="project" value="TreeGrafter"/>
</dbReference>
<dbReference type="EMBL" id="WMQE01000001">
    <property type="protein sequence ID" value="MTK19939.1"/>
    <property type="molecule type" value="Genomic_DNA"/>
</dbReference>
<dbReference type="RefSeq" id="WP_006783826.1">
    <property type="nucleotide sequence ID" value="NZ_CABJBH010000008.1"/>
</dbReference>
<evidence type="ECO:0000313" key="7">
    <source>
        <dbReference type="Proteomes" id="UP000487649"/>
    </source>
</evidence>
<dbReference type="SUPFAM" id="SSF118215">
    <property type="entry name" value="Proton glutamate symport protein"/>
    <property type="match status" value="1"/>
</dbReference>
<name>A0A173R1Y1_9FIRM</name>
<evidence type="ECO:0000256" key="4">
    <source>
        <dbReference type="ARBA" id="ARBA00022989"/>
    </source>
</evidence>
<dbReference type="Gene3D" id="1.10.3860.10">
    <property type="entry name" value="Sodium:dicarboxylate symporter"/>
    <property type="match status" value="1"/>
</dbReference>
<keyword evidence="2" id="KW-0813">Transport</keyword>
<keyword evidence="3" id="KW-0812">Transmembrane</keyword>
<dbReference type="GeneID" id="60060036"/>
<dbReference type="InterPro" id="IPR036458">
    <property type="entry name" value="Na:dicarbo_symporter_sf"/>
</dbReference>
<evidence type="ECO:0000256" key="3">
    <source>
        <dbReference type="ARBA" id="ARBA00022692"/>
    </source>
</evidence>
<dbReference type="GO" id="GO:0032329">
    <property type="term" value="P:serine transport"/>
    <property type="evidence" value="ECO:0007669"/>
    <property type="project" value="TreeGrafter"/>
</dbReference>
<evidence type="ECO:0000256" key="5">
    <source>
        <dbReference type="ARBA" id="ARBA00023136"/>
    </source>
</evidence>
<comment type="subcellular location">
    <subcellularLocation>
        <location evidence="1">Membrane</location>
        <topology evidence="1">Multi-pass membrane protein</topology>
    </subcellularLocation>
</comment>
<sequence length="387" mass="41430">MKKMPLILRILIWLIIGISLGVMCRTTELSLPIAIMATFRSLFGAFISFVIPLIIIGLIVPGIASLGNQSGRSLFLTTVLAYVSTISAGFLAFVIGKLLLPSLIGGISLFTEDGITITPIFTIEMPAIMGVMSALVLAFLLGIGLSTRKESSLFKVCQDFSEIMMSVISKVIVPIVPIYIGSVFAELSYSGTIFTTIKSFLMVYLVLFGLQVLYLIILYTVAGGIKRKNPFRLLKNMFPAYLTAVGTQSSAATIPITLECAKSNDVDEEVCEFVIPLSATIHIAGDTMTLVLTSMAILLLNGQSPTLAMYIPFILMLGIMMIAAPGVPGGGVMAALGLLESMLGFGSFEKPLMIALHAAQDSFGTATNVTGDGAMAIFVERLIKRKR</sequence>
<accession>A0A173R1Y1</accession>
<dbReference type="Proteomes" id="UP000487649">
    <property type="component" value="Unassembled WGS sequence"/>
</dbReference>
<evidence type="ECO:0000256" key="2">
    <source>
        <dbReference type="ARBA" id="ARBA00022448"/>
    </source>
</evidence>
<dbReference type="PANTHER" id="PTHR42865:SF8">
    <property type="entry name" value="SERINE_THREONINE TRANSPORTER SSTT"/>
    <property type="match status" value="1"/>
</dbReference>
<evidence type="ECO:0000313" key="6">
    <source>
        <dbReference type="EMBL" id="MTK19939.1"/>
    </source>
</evidence>
<evidence type="ECO:0000256" key="1">
    <source>
        <dbReference type="ARBA" id="ARBA00004141"/>
    </source>
</evidence>
<keyword evidence="4" id="KW-1133">Transmembrane helix</keyword>
<keyword evidence="5" id="KW-0472">Membrane</keyword>
<dbReference type="GO" id="GO:0005295">
    <property type="term" value="F:neutral L-amino acid:sodium symporter activity"/>
    <property type="evidence" value="ECO:0007669"/>
    <property type="project" value="TreeGrafter"/>
</dbReference>
<dbReference type="PANTHER" id="PTHR42865">
    <property type="entry name" value="PROTON/GLUTAMATE-ASPARTATE SYMPORTER"/>
    <property type="match status" value="1"/>
</dbReference>